<dbReference type="InterPro" id="IPR011013">
    <property type="entry name" value="Gal_mutarotase_sf_dom"/>
</dbReference>
<name>A0A2A4YLG9_UNCAE</name>
<dbReference type="EMBL" id="NVUU01000010">
    <property type="protein sequence ID" value="PCI95712.1"/>
    <property type="molecule type" value="Genomic_DNA"/>
</dbReference>
<organism evidence="1 2">
    <name type="scientific">Aerophobetes bacterium</name>
    <dbReference type="NCBI Taxonomy" id="2030807"/>
    <lineage>
        <taxon>Bacteria</taxon>
        <taxon>Candidatus Aerophobota</taxon>
    </lineage>
</organism>
<dbReference type="GO" id="GO:0003824">
    <property type="term" value="F:catalytic activity"/>
    <property type="evidence" value="ECO:0007669"/>
    <property type="project" value="InterPro"/>
</dbReference>
<dbReference type="GO" id="GO:0030246">
    <property type="term" value="F:carbohydrate binding"/>
    <property type="evidence" value="ECO:0007669"/>
    <property type="project" value="InterPro"/>
</dbReference>
<dbReference type="SUPFAM" id="SSF74650">
    <property type="entry name" value="Galactose mutarotase-like"/>
    <property type="match status" value="1"/>
</dbReference>
<gene>
    <name evidence="1" type="ORF">COB11_01280</name>
</gene>
<sequence length="304" mass="34982">MDERKRSYLMTTLITLKNTSDKGEELTAIFAPDKGMNLVSFKRGSLEAIDQSTKDLFDDRCAGLGALIGPHFHHRKDEDITKGFDTSLFPHIKKMEEKGVKEPFSHGIARYVPWKYDYSTTQIEAKLDAKDLYKGVPIKEFEGQEFEMIMHATLVHDGLLIQLTIHSEKPSLVGFHYYYNSEPESMVQGFVKEKYRDGDEWKDLSSDVYDSKKQKLLFPMSRSSDFGFLPFLNDTHPYHLISMKNPSTILHVEYTSSNEEETSWQLYHPENASFTCVEPLSAINPREPTFTTSNLQLKLSIFPK</sequence>
<dbReference type="Gene3D" id="2.70.98.10">
    <property type="match status" value="1"/>
</dbReference>
<dbReference type="GO" id="GO:0005975">
    <property type="term" value="P:carbohydrate metabolic process"/>
    <property type="evidence" value="ECO:0007669"/>
    <property type="project" value="InterPro"/>
</dbReference>
<dbReference type="Proteomes" id="UP000217838">
    <property type="component" value="Unassembled WGS sequence"/>
</dbReference>
<comment type="caution">
    <text evidence="1">The sequence shown here is derived from an EMBL/GenBank/DDBJ whole genome shotgun (WGS) entry which is preliminary data.</text>
</comment>
<evidence type="ECO:0008006" key="3">
    <source>
        <dbReference type="Google" id="ProtNLM"/>
    </source>
</evidence>
<reference evidence="2" key="1">
    <citation type="submission" date="2017-08" db="EMBL/GenBank/DDBJ databases">
        <title>A dynamic microbial community with high functional redundancy inhabits the cold, oxic subseafloor aquifer.</title>
        <authorList>
            <person name="Tully B.J."/>
            <person name="Wheat C.G."/>
            <person name="Glazer B.T."/>
            <person name="Huber J.A."/>
        </authorList>
    </citation>
    <scope>NUCLEOTIDE SEQUENCE [LARGE SCALE GENOMIC DNA]</scope>
</reference>
<evidence type="ECO:0000313" key="1">
    <source>
        <dbReference type="EMBL" id="PCI95712.1"/>
    </source>
</evidence>
<proteinExistence type="predicted"/>
<dbReference type="InterPro" id="IPR014718">
    <property type="entry name" value="GH-type_carb-bd"/>
</dbReference>
<evidence type="ECO:0000313" key="2">
    <source>
        <dbReference type="Proteomes" id="UP000217838"/>
    </source>
</evidence>
<protein>
    <recommendedName>
        <fullName evidence="3">Aldose 1-epimerase</fullName>
    </recommendedName>
</protein>
<dbReference type="AlphaFoldDB" id="A0A2A4YLG9"/>
<accession>A0A2A4YLG9</accession>